<proteinExistence type="predicted"/>
<accession>A0A6L3SXK7</accession>
<dbReference type="Proteomes" id="UP000474159">
    <property type="component" value="Unassembled WGS sequence"/>
</dbReference>
<sequence length="65" mass="7294">MRSGFGRLNAEAVGQSRLGWRKKVLMPGNPALSDLWQLHWCAWEIMALTAIEMPGAVMREISAPR</sequence>
<name>A0A6L3SXK7_9HYPH</name>
<reference evidence="1 2" key="1">
    <citation type="submission" date="2019-09" db="EMBL/GenBank/DDBJ databases">
        <title>YIM 48816 draft genome.</title>
        <authorList>
            <person name="Jiang L."/>
        </authorList>
    </citation>
    <scope>NUCLEOTIDE SEQUENCE [LARGE SCALE GENOMIC DNA]</scope>
    <source>
        <strain evidence="1 2">YIM 48816</strain>
    </source>
</reference>
<dbReference type="AlphaFoldDB" id="A0A6L3SXK7"/>
<dbReference type="RefSeq" id="WP_151004217.1">
    <property type="nucleotide sequence ID" value="NZ_VZZK01000042.1"/>
</dbReference>
<protein>
    <submittedName>
        <fullName evidence="1">Uncharacterized protein</fullName>
    </submittedName>
</protein>
<keyword evidence="2" id="KW-1185">Reference proteome</keyword>
<evidence type="ECO:0000313" key="2">
    <source>
        <dbReference type="Proteomes" id="UP000474159"/>
    </source>
</evidence>
<gene>
    <name evidence="1" type="ORF">F6X53_27055</name>
</gene>
<comment type="caution">
    <text evidence="1">The sequence shown here is derived from an EMBL/GenBank/DDBJ whole genome shotgun (WGS) entry which is preliminary data.</text>
</comment>
<evidence type="ECO:0000313" key="1">
    <source>
        <dbReference type="EMBL" id="KAB1073564.1"/>
    </source>
</evidence>
<dbReference type="EMBL" id="VZZK01000042">
    <property type="protein sequence ID" value="KAB1073564.1"/>
    <property type="molecule type" value="Genomic_DNA"/>
</dbReference>
<organism evidence="1 2">
    <name type="scientific">Methylobacterium soli</name>
    <dbReference type="NCBI Taxonomy" id="553447"/>
    <lineage>
        <taxon>Bacteria</taxon>
        <taxon>Pseudomonadati</taxon>
        <taxon>Pseudomonadota</taxon>
        <taxon>Alphaproteobacteria</taxon>
        <taxon>Hyphomicrobiales</taxon>
        <taxon>Methylobacteriaceae</taxon>
        <taxon>Methylobacterium</taxon>
    </lineage>
</organism>